<reference evidence="2 3" key="1">
    <citation type="journal article" date="2014" name="Nat. Commun.">
        <title>Klebsormidium flaccidum genome reveals primary factors for plant terrestrial adaptation.</title>
        <authorList>
            <person name="Hori K."/>
            <person name="Maruyama F."/>
            <person name="Fujisawa T."/>
            <person name="Togashi T."/>
            <person name="Yamamoto N."/>
            <person name="Seo M."/>
            <person name="Sato S."/>
            <person name="Yamada T."/>
            <person name="Mori H."/>
            <person name="Tajima N."/>
            <person name="Moriyama T."/>
            <person name="Ikeuchi M."/>
            <person name="Watanabe M."/>
            <person name="Wada H."/>
            <person name="Kobayashi K."/>
            <person name="Saito M."/>
            <person name="Masuda T."/>
            <person name="Sasaki-Sekimoto Y."/>
            <person name="Mashiguchi K."/>
            <person name="Awai K."/>
            <person name="Shimojima M."/>
            <person name="Masuda S."/>
            <person name="Iwai M."/>
            <person name="Nobusawa T."/>
            <person name="Narise T."/>
            <person name="Kondo S."/>
            <person name="Saito H."/>
            <person name="Sato R."/>
            <person name="Murakawa M."/>
            <person name="Ihara Y."/>
            <person name="Oshima-Yamada Y."/>
            <person name="Ohtaka K."/>
            <person name="Satoh M."/>
            <person name="Sonobe K."/>
            <person name="Ishii M."/>
            <person name="Ohtani R."/>
            <person name="Kanamori-Sato M."/>
            <person name="Honoki R."/>
            <person name="Miyazaki D."/>
            <person name="Mochizuki H."/>
            <person name="Umetsu J."/>
            <person name="Higashi K."/>
            <person name="Shibata D."/>
            <person name="Kamiya Y."/>
            <person name="Sato N."/>
            <person name="Nakamura Y."/>
            <person name="Tabata S."/>
            <person name="Ida S."/>
            <person name="Kurokawa K."/>
            <person name="Ohta H."/>
        </authorList>
    </citation>
    <scope>NUCLEOTIDE SEQUENCE [LARGE SCALE GENOMIC DNA]</scope>
    <source>
        <strain evidence="2 3">NIES-2285</strain>
    </source>
</reference>
<organism evidence="2 3">
    <name type="scientific">Klebsormidium nitens</name>
    <name type="common">Green alga</name>
    <name type="synonym">Ulothrix nitens</name>
    <dbReference type="NCBI Taxonomy" id="105231"/>
    <lineage>
        <taxon>Eukaryota</taxon>
        <taxon>Viridiplantae</taxon>
        <taxon>Streptophyta</taxon>
        <taxon>Klebsormidiophyceae</taxon>
        <taxon>Klebsormidiales</taxon>
        <taxon>Klebsormidiaceae</taxon>
        <taxon>Klebsormidium</taxon>
    </lineage>
</organism>
<feature type="region of interest" description="Disordered" evidence="1">
    <location>
        <begin position="364"/>
        <end position="398"/>
    </location>
</feature>
<keyword evidence="3" id="KW-1185">Reference proteome</keyword>
<dbReference type="AlphaFoldDB" id="A0A1Y1IAK9"/>
<dbReference type="Proteomes" id="UP000054558">
    <property type="component" value="Unassembled WGS sequence"/>
</dbReference>
<name>A0A1Y1IAK9_KLENI</name>
<evidence type="ECO:0000256" key="1">
    <source>
        <dbReference type="SAM" id="MobiDB-lite"/>
    </source>
</evidence>
<evidence type="ECO:0000313" key="2">
    <source>
        <dbReference type="EMBL" id="GAQ86161.1"/>
    </source>
</evidence>
<dbReference type="EMBL" id="DF237222">
    <property type="protein sequence ID" value="GAQ86161.1"/>
    <property type="molecule type" value="Genomic_DNA"/>
</dbReference>
<accession>A0A1Y1IAK9</accession>
<sequence>MDTPFDRTRFIETSPYKFQLAGLVSCYETGAAPAYVPGMTSACVPGVTSEIKGCAEWGATERKRKRASGQSTGQVLAQNVNLEESGARRKGSGLLPGGVSVSIDYHPPSQTQTVGVTAPDLSLTELVTEHIQGLIAAQQMEFAQQGDGLSLVLTPPQLARLQEQHSEMRCALTFLHSLATEGSPGKSIRARGKEPGKPSATGLRRSSSEAGSITKGSGGPPPGASALGGTEAVLLVDNRSGEEIRGVATAAPAKRIRFGGVAQVETTLPRDGGVPLNHEVTGWHEASGGIVWGELPQEGNTDAGGLTGAEFPGGVSSLSCEPVACTGSYRWQSSDSSLQSGQNGGDFGLCPELPRVGKGFFGEDEWSGNVAEEPEPVRGSGLSKPVQRTGTGLARTWP</sequence>
<gene>
    <name evidence="2" type="ORF">KFL_002730190</name>
</gene>
<feature type="compositionally biased region" description="Polar residues" evidence="1">
    <location>
        <begin position="204"/>
        <end position="215"/>
    </location>
</feature>
<evidence type="ECO:0000313" key="3">
    <source>
        <dbReference type="Proteomes" id="UP000054558"/>
    </source>
</evidence>
<feature type="region of interest" description="Disordered" evidence="1">
    <location>
        <begin position="181"/>
        <end position="228"/>
    </location>
</feature>
<proteinExistence type="predicted"/>
<protein>
    <submittedName>
        <fullName evidence="2">Uncharacterized protein</fullName>
    </submittedName>
</protein>